<evidence type="ECO:0000256" key="1">
    <source>
        <dbReference type="SAM" id="Phobius"/>
    </source>
</evidence>
<dbReference type="KEGG" id="cia:BEN51_04035"/>
<keyword evidence="1" id="KW-1133">Transmembrane helix</keyword>
<dbReference type="Proteomes" id="UP000264883">
    <property type="component" value="Chromosome"/>
</dbReference>
<dbReference type="RefSeq" id="WP_119864810.1">
    <property type="nucleotide sequence ID" value="NZ_CP016786.1"/>
</dbReference>
<accession>A0A343JAW8</accession>
<evidence type="ECO:0000313" key="2">
    <source>
        <dbReference type="EMBL" id="ASW42676.1"/>
    </source>
</evidence>
<reference evidence="2 3" key="1">
    <citation type="submission" date="2016-08" db="EMBL/GenBank/DDBJ databases">
        <title>Complete Genome Sequence Of The Indigo Reducing Clostridium isatidis DSM15098.</title>
        <authorList>
            <person name="Little G.T."/>
            <person name="Minton N.P."/>
        </authorList>
    </citation>
    <scope>NUCLEOTIDE SEQUENCE [LARGE SCALE GENOMIC DNA]</scope>
    <source>
        <strain evidence="2 3">DSM 15098</strain>
    </source>
</reference>
<sequence length="117" mass="13845">MKKRKINIIIILMLTFLQIFLLRNKDIEKKNYTSECIMEKKAVKNIKDMDSELSLIKNLEIISYSKRDGKWIGRLIIEGSNNEVLEAFNKLKGYNINNYSIKYEENKLTLDLEIENI</sequence>
<keyword evidence="1" id="KW-0812">Transmembrane</keyword>
<protein>
    <submittedName>
        <fullName evidence="2">Uncharacterized protein</fullName>
    </submittedName>
</protein>
<dbReference type="EMBL" id="CP016786">
    <property type="protein sequence ID" value="ASW42676.1"/>
    <property type="molecule type" value="Genomic_DNA"/>
</dbReference>
<name>A0A343JAW8_9CLOT</name>
<keyword evidence="1" id="KW-0472">Membrane</keyword>
<gene>
    <name evidence="2" type="ORF">BEN51_04035</name>
</gene>
<dbReference type="AlphaFoldDB" id="A0A343JAW8"/>
<keyword evidence="3" id="KW-1185">Reference proteome</keyword>
<organism evidence="2 3">
    <name type="scientific">Clostridium isatidis</name>
    <dbReference type="NCBI Taxonomy" id="182773"/>
    <lineage>
        <taxon>Bacteria</taxon>
        <taxon>Bacillati</taxon>
        <taxon>Bacillota</taxon>
        <taxon>Clostridia</taxon>
        <taxon>Eubacteriales</taxon>
        <taxon>Clostridiaceae</taxon>
        <taxon>Clostridium</taxon>
    </lineage>
</organism>
<evidence type="ECO:0000313" key="3">
    <source>
        <dbReference type="Proteomes" id="UP000264883"/>
    </source>
</evidence>
<proteinExistence type="predicted"/>
<feature type="transmembrane region" description="Helical" evidence="1">
    <location>
        <begin position="6"/>
        <end position="22"/>
    </location>
</feature>